<dbReference type="Pfam" id="PF10934">
    <property type="entry name" value="Sheath_initiator"/>
    <property type="match status" value="1"/>
</dbReference>
<dbReference type="OrthoDB" id="89089at2"/>
<organism evidence="1 2">
    <name type="scientific">Lacrimispora algidixylanolytica</name>
    <dbReference type="NCBI Taxonomy" id="94868"/>
    <lineage>
        <taxon>Bacteria</taxon>
        <taxon>Bacillati</taxon>
        <taxon>Bacillota</taxon>
        <taxon>Clostridia</taxon>
        <taxon>Lachnospirales</taxon>
        <taxon>Lachnospiraceae</taxon>
        <taxon>Lacrimispora</taxon>
    </lineage>
</organism>
<accession>A0A419T452</accession>
<name>A0A419T452_9FIRM</name>
<proteinExistence type="predicted"/>
<dbReference type="Gene3D" id="3.10.450.40">
    <property type="match status" value="1"/>
</dbReference>
<dbReference type="Proteomes" id="UP000284277">
    <property type="component" value="Unassembled WGS sequence"/>
</dbReference>
<keyword evidence="2" id="KW-1185">Reference proteome</keyword>
<dbReference type="SUPFAM" id="SSF160719">
    <property type="entry name" value="gpW/gp25-like"/>
    <property type="match status" value="1"/>
</dbReference>
<dbReference type="InterPro" id="IPR020288">
    <property type="entry name" value="Sheath_initiator"/>
</dbReference>
<sequence>MLPKTSEILRKNLKIVQKPSKTYRLDVENKKIIDVVDGLEAVKQAVYCILNTERFEWLIYSWNYGSELKDLFGKSTGLVKAKIKKRIREALKQDDRISEVDSFSFDLVERKLHVTFIVHTQWGEIEAEKEVSI</sequence>
<protein>
    <recommendedName>
        <fullName evidence="3">DUF2634 domain-containing protein</fullName>
    </recommendedName>
</protein>
<dbReference type="EMBL" id="MCIA01000013">
    <property type="protein sequence ID" value="RKD32158.1"/>
    <property type="molecule type" value="Genomic_DNA"/>
</dbReference>
<gene>
    <name evidence="1" type="ORF">BET01_17875</name>
</gene>
<reference evidence="1 2" key="1">
    <citation type="submission" date="2016-08" db="EMBL/GenBank/DDBJ databases">
        <title>A new outlook on sporulation: Clostridium algidixylanolyticum.</title>
        <authorList>
            <person name="Poppleton D.I."/>
            <person name="Gribaldo S."/>
        </authorList>
    </citation>
    <scope>NUCLEOTIDE SEQUENCE [LARGE SCALE GENOMIC DNA]</scope>
    <source>
        <strain evidence="1 2">SPL73</strain>
    </source>
</reference>
<dbReference type="AlphaFoldDB" id="A0A419T452"/>
<evidence type="ECO:0008006" key="3">
    <source>
        <dbReference type="Google" id="ProtNLM"/>
    </source>
</evidence>
<comment type="caution">
    <text evidence="1">The sequence shown here is derived from an EMBL/GenBank/DDBJ whole genome shotgun (WGS) entry which is preliminary data.</text>
</comment>
<dbReference type="RefSeq" id="WP_120196549.1">
    <property type="nucleotide sequence ID" value="NZ_MCIA01000013.1"/>
</dbReference>
<evidence type="ECO:0000313" key="2">
    <source>
        <dbReference type="Proteomes" id="UP000284277"/>
    </source>
</evidence>
<evidence type="ECO:0000313" key="1">
    <source>
        <dbReference type="EMBL" id="RKD32158.1"/>
    </source>
</evidence>